<dbReference type="CDD" id="cd03319">
    <property type="entry name" value="L-Ala-DL-Glu_epimerase"/>
    <property type="match status" value="1"/>
</dbReference>
<dbReference type="SUPFAM" id="SSF54826">
    <property type="entry name" value="Enolase N-terminal domain-like"/>
    <property type="match status" value="1"/>
</dbReference>
<dbReference type="Gene3D" id="3.20.20.120">
    <property type="entry name" value="Enolase-like C-terminal domain"/>
    <property type="match status" value="1"/>
</dbReference>
<dbReference type="InterPro" id="IPR029065">
    <property type="entry name" value="Enolase_C-like"/>
</dbReference>
<evidence type="ECO:0000259" key="6">
    <source>
        <dbReference type="SMART" id="SM00922"/>
    </source>
</evidence>
<keyword evidence="4 5" id="KW-0413">Isomerase</keyword>
<dbReference type="InterPro" id="IPR013342">
    <property type="entry name" value="Mandelate_racemase_C"/>
</dbReference>
<dbReference type="InterPro" id="IPR036849">
    <property type="entry name" value="Enolase-like_C_sf"/>
</dbReference>
<evidence type="ECO:0000256" key="1">
    <source>
        <dbReference type="ARBA" id="ARBA00008031"/>
    </source>
</evidence>
<feature type="domain" description="Mandelate racemase/muconate lactonizing enzyme C-terminal" evidence="6">
    <location>
        <begin position="133"/>
        <end position="226"/>
    </location>
</feature>
<dbReference type="EC" id="5.1.1.-" evidence="5"/>
<dbReference type="PANTHER" id="PTHR48080:SF3">
    <property type="entry name" value="ENOLASE SUPERFAMILY MEMBER DDB_G0284701"/>
    <property type="match status" value="1"/>
</dbReference>
<dbReference type="PROSITE" id="PS00909">
    <property type="entry name" value="MR_MLE_2"/>
    <property type="match status" value="1"/>
</dbReference>
<dbReference type="SFLD" id="SFLDS00001">
    <property type="entry name" value="Enolase"/>
    <property type="match status" value="1"/>
</dbReference>
<accession>A0ABU3N6U6</accession>
<dbReference type="SFLD" id="SFLDF00010">
    <property type="entry name" value="dipeptide_epimerase"/>
    <property type="match status" value="1"/>
</dbReference>
<evidence type="ECO:0000256" key="4">
    <source>
        <dbReference type="ARBA" id="ARBA00023235"/>
    </source>
</evidence>
<reference evidence="7" key="1">
    <citation type="submission" date="2022-04" db="EMBL/GenBank/DDBJ databases">
        <title>Tomato heritable bacteria conferring resistance against bacterial wilt.</title>
        <authorList>
            <person name="Yin J."/>
        </authorList>
    </citation>
    <scope>NUCLEOTIDE SEQUENCE</scope>
    <source>
        <strain evidence="7">Cra20</strain>
    </source>
</reference>
<comment type="cofactor">
    <cofactor evidence="5">
        <name>Mg(2+)</name>
        <dbReference type="ChEBI" id="CHEBI:18420"/>
    </cofactor>
    <text evidence="5">Binds 1 Mg(2+) ion per subunit.</text>
</comment>
<comment type="caution">
    <text evidence="7">The sequence shown here is derived from an EMBL/GenBank/DDBJ whole genome shotgun (WGS) entry which is preliminary data.</text>
</comment>
<dbReference type="Pfam" id="PF13378">
    <property type="entry name" value="MR_MLE_C"/>
    <property type="match status" value="1"/>
</dbReference>
<dbReference type="InterPro" id="IPR034603">
    <property type="entry name" value="Dipeptide_epimerase"/>
</dbReference>
<dbReference type="InterPro" id="IPR013341">
    <property type="entry name" value="Mandelate_racemase_N_dom"/>
</dbReference>
<sequence length="347" mass="36770">MVQRLSLDVTVERLPFAKPFRISGHVFTESPVVVVTVSDGLHTGRGEASGVYYLDDDVAAMTAALETVRVGLSNGMTRDELQRALPPGGARNAVDCALWELEAKRAGMPVWKLAGLPEPRPLLTTFTLGADEPGAMAEAAVAYREAKALKLKLTGDLDLDGARIRAVRAARADCWIGVDANQGFRKDELDALIAVLVEARIALLEQPLARGREADLDGLDSPIPVAADESAITLADTDGLVGRFDTVNIKLDKCGGLTEAIAIAGRARLLGLDVMVGNMVGSSLAMAPAFLLGQLCDVVDLDGPTFLAADRAPGIRYENGYIHCPEAVWGHRSLAASDMAQQSCNNG</sequence>
<dbReference type="SUPFAM" id="SSF51604">
    <property type="entry name" value="Enolase C-terminal domain-like"/>
    <property type="match status" value="1"/>
</dbReference>
<dbReference type="SFLD" id="SFLDG00180">
    <property type="entry name" value="muconate_cycloisomerase"/>
    <property type="match status" value="1"/>
</dbReference>
<dbReference type="Pfam" id="PF02746">
    <property type="entry name" value="MR_MLE_N"/>
    <property type="match status" value="1"/>
</dbReference>
<keyword evidence="3 5" id="KW-0460">Magnesium</keyword>
<dbReference type="Gene3D" id="3.30.390.10">
    <property type="entry name" value="Enolase-like, N-terminal domain"/>
    <property type="match status" value="1"/>
</dbReference>
<protein>
    <recommendedName>
        <fullName evidence="5">Dipeptide epimerase</fullName>
        <ecNumber evidence="5">5.1.1.-</ecNumber>
    </recommendedName>
</protein>
<organism evidence="7">
    <name type="scientific">Sphingomonas psychrotolerans</name>
    <dbReference type="NCBI Taxonomy" id="1327635"/>
    <lineage>
        <taxon>Bacteria</taxon>
        <taxon>Pseudomonadati</taxon>
        <taxon>Pseudomonadota</taxon>
        <taxon>Alphaproteobacteria</taxon>
        <taxon>Sphingomonadales</taxon>
        <taxon>Sphingomonadaceae</taxon>
        <taxon>Sphingomonas</taxon>
    </lineage>
</organism>
<keyword evidence="2 5" id="KW-0479">Metal-binding</keyword>
<dbReference type="EMBL" id="JALMLT010000003">
    <property type="protein sequence ID" value="MDT8759594.1"/>
    <property type="molecule type" value="Genomic_DNA"/>
</dbReference>
<dbReference type="InterPro" id="IPR018110">
    <property type="entry name" value="Mandel_Rmase/mucon_lact_enz_CS"/>
</dbReference>
<dbReference type="InterPro" id="IPR029017">
    <property type="entry name" value="Enolase-like_N"/>
</dbReference>
<evidence type="ECO:0000256" key="5">
    <source>
        <dbReference type="RuleBase" id="RU366006"/>
    </source>
</evidence>
<name>A0ABU3N6U6_9SPHN</name>
<dbReference type="SMART" id="SM00922">
    <property type="entry name" value="MR_MLE"/>
    <property type="match status" value="1"/>
</dbReference>
<proteinExistence type="inferred from homology"/>
<gene>
    <name evidence="7" type="ORF">MZO42_12885</name>
</gene>
<comment type="similarity">
    <text evidence="1 5">Belongs to the mandelate racemase/muconate lactonizing enzyme family.</text>
</comment>
<evidence type="ECO:0000256" key="3">
    <source>
        <dbReference type="ARBA" id="ARBA00022842"/>
    </source>
</evidence>
<dbReference type="InterPro" id="IPR034593">
    <property type="entry name" value="DgoD-like"/>
</dbReference>
<dbReference type="PANTHER" id="PTHR48080">
    <property type="entry name" value="D-GALACTONATE DEHYDRATASE-RELATED"/>
    <property type="match status" value="1"/>
</dbReference>
<evidence type="ECO:0000256" key="2">
    <source>
        <dbReference type="ARBA" id="ARBA00022723"/>
    </source>
</evidence>
<evidence type="ECO:0000313" key="7">
    <source>
        <dbReference type="EMBL" id="MDT8759594.1"/>
    </source>
</evidence>